<dbReference type="RefSeq" id="WP_353684396.1">
    <property type="nucleotide sequence ID" value="NZ_CP144373.1"/>
</dbReference>
<evidence type="ECO:0000313" key="1">
    <source>
        <dbReference type="EMBL" id="XCH46872.1"/>
    </source>
</evidence>
<dbReference type="AlphaFoldDB" id="A0AAU8GWM4"/>
<proteinExistence type="predicted"/>
<organism evidence="1">
    <name type="scientific">Thermodesulfovibrio autotrophicus</name>
    <dbReference type="NCBI Taxonomy" id="3118333"/>
    <lineage>
        <taxon>Bacteria</taxon>
        <taxon>Pseudomonadati</taxon>
        <taxon>Nitrospirota</taxon>
        <taxon>Thermodesulfovibrionia</taxon>
        <taxon>Thermodesulfovibrionales</taxon>
        <taxon>Thermodesulfovibrionaceae</taxon>
        <taxon>Thermodesulfovibrio</taxon>
    </lineage>
</organism>
<dbReference type="KEGG" id="taut:V4D30_01005"/>
<reference evidence="1" key="1">
    <citation type="submission" date="2024-01" db="EMBL/GenBank/DDBJ databases">
        <title>The first autotrophic representatives of the genus Thermodesulfovibrio.</title>
        <authorList>
            <person name="Maltseva A.I."/>
            <person name="Elcheninov A.G."/>
            <person name="Kublanov I.V."/>
            <person name="Lebedinsky A.V."/>
            <person name="Frolov E.N."/>
        </authorList>
    </citation>
    <scope>NUCLEOTIDE SEQUENCE</scope>
    <source>
        <strain evidence="1">3907-1M</strain>
    </source>
</reference>
<accession>A0AAU8GWM4</accession>
<dbReference type="EMBL" id="CP144373">
    <property type="protein sequence ID" value="XCH46872.1"/>
    <property type="molecule type" value="Genomic_DNA"/>
</dbReference>
<gene>
    <name evidence="1" type="ORF">V4D30_01005</name>
</gene>
<sequence>MVSDRVHKELKKLKAELLVENNIEVRSLGAVIEYIVDYYKKANQKERE</sequence>
<protein>
    <submittedName>
        <fullName evidence="1">Uncharacterized protein</fullName>
    </submittedName>
</protein>
<name>A0AAU8GWM4_9BACT</name>